<feature type="region of interest" description="Disordered" evidence="1">
    <location>
        <begin position="34"/>
        <end position="65"/>
    </location>
</feature>
<feature type="compositionally biased region" description="Basic and acidic residues" evidence="1">
    <location>
        <begin position="35"/>
        <end position="47"/>
    </location>
</feature>
<reference evidence="3" key="1">
    <citation type="journal article" date="2020" name="Nat. Commun.">
        <title>Genome sequence of the cluster root forming white lupin.</title>
        <authorList>
            <person name="Hufnagel B."/>
            <person name="Marques A."/>
            <person name="Soriano A."/>
            <person name="Marques L."/>
            <person name="Divol F."/>
            <person name="Doumas P."/>
            <person name="Sallet E."/>
            <person name="Mancinotti D."/>
            <person name="Carrere S."/>
            <person name="Marande W."/>
            <person name="Arribat S."/>
            <person name="Keller J."/>
            <person name="Huneau C."/>
            <person name="Blein T."/>
            <person name="Aime D."/>
            <person name="Laguerre M."/>
            <person name="Taylor J."/>
            <person name="Schubert V."/>
            <person name="Nelson M."/>
            <person name="Geu-Flores F."/>
            <person name="Crespi M."/>
            <person name="Gallardo-Guerrero K."/>
            <person name="Delaux P.-M."/>
            <person name="Salse J."/>
            <person name="Berges H."/>
            <person name="Guyot R."/>
            <person name="Gouzy J."/>
            <person name="Peret B."/>
        </authorList>
    </citation>
    <scope>NUCLEOTIDE SEQUENCE [LARGE SCALE GENOMIC DNA]</scope>
    <source>
        <strain evidence="3">cv. Amiga</strain>
    </source>
</reference>
<evidence type="ECO:0000313" key="2">
    <source>
        <dbReference type="EMBL" id="KAE9594107.1"/>
    </source>
</evidence>
<gene>
    <name evidence="2" type="ORF">Lalb_Chr18g0050261</name>
</gene>
<dbReference type="Proteomes" id="UP000447434">
    <property type="component" value="Chromosome 18"/>
</dbReference>
<organism evidence="2 3">
    <name type="scientific">Lupinus albus</name>
    <name type="common">White lupine</name>
    <name type="synonym">Lupinus termis</name>
    <dbReference type="NCBI Taxonomy" id="3870"/>
    <lineage>
        <taxon>Eukaryota</taxon>
        <taxon>Viridiplantae</taxon>
        <taxon>Streptophyta</taxon>
        <taxon>Embryophyta</taxon>
        <taxon>Tracheophyta</taxon>
        <taxon>Spermatophyta</taxon>
        <taxon>Magnoliopsida</taxon>
        <taxon>eudicotyledons</taxon>
        <taxon>Gunneridae</taxon>
        <taxon>Pentapetalae</taxon>
        <taxon>rosids</taxon>
        <taxon>fabids</taxon>
        <taxon>Fabales</taxon>
        <taxon>Fabaceae</taxon>
        <taxon>Papilionoideae</taxon>
        <taxon>50 kb inversion clade</taxon>
        <taxon>genistoids sensu lato</taxon>
        <taxon>core genistoids</taxon>
        <taxon>Genisteae</taxon>
        <taxon>Lupinus</taxon>
    </lineage>
</organism>
<dbReference type="EMBL" id="WOCE01000018">
    <property type="protein sequence ID" value="KAE9594107.1"/>
    <property type="molecule type" value="Genomic_DNA"/>
</dbReference>
<dbReference type="AlphaFoldDB" id="A0A6A4P647"/>
<evidence type="ECO:0000256" key="1">
    <source>
        <dbReference type="SAM" id="MobiDB-lite"/>
    </source>
</evidence>
<accession>A0A6A4P647</accession>
<sequence length="78" mass="8799">MSIQKLTLSSFFINKQSIPIPLLNSPFSFMSGNRNAEREKPLGDKMDSFTNKKNTTPHMTNIGGCTTKMDEIHMHNPT</sequence>
<comment type="caution">
    <text evidence="2">The sequence shown here is derived from an EMBL/GenBank/DDBJ whole genome shotgun (WGS) entry which is preliminary data.</text>
</comment>
<name>A0A6A4P647_LUPAL</name>
<evidence type="ECO:0000313" key="3">
    <source>
        <dbReference type="Proteomes" id="UP000447434"/>
    </source>
</evidence>
<proteinExistence type="predicted"/>
<keyword evidence="3" id="KW-1185">Reference proteome</keyword>
<protein>
    <submittedName>
        <fullName evidence="2">Uncharacterized protein</fullName>
    </submittedName>
</protein>
<feature type="compositionally biased region" description="Polar residues" evidence="1">
    <location>
        <begin position="48"/>
        <end position="59"/>
    </location>
</feature>